<dbReference type="Pfam" id="PF21771">
    <property type="entry name" value="CFAP58_CC"/>
    <property type="match status" value="1"/>
</dbReference>
<feature type="coiled-coil region" evidence="2">
    <location>
        <begin position="294"/>
        <end position="475"/>
    </location>
</feature>
<evidence type="ECO:0000259" key="4">
    <source>
        <dbReference type="Pfam" id="PF21771"/>
    </source>
</evidence>
<evidence type="ECO:0000256" key="1">
    <source>
        <dbReference type="ARBA" id="ARBA00023054"/>
    </source>
</evidence>
<keyword evidence="1 2" id="KW-0175">Coiled coil</keyword>
<dbReference type="Proteomes" id="UP000695000">
    <property type="component" value="Unplaced"/>
</dbReference>
<proteinExistence type="predicted"/>
<dbReference type="GeneID" id="108565251"/>
<sequence>MDDAEFAEELEEDMNAEDELDPNNPDDAFAIVERDYTKICAELEEDQEMVRFADEFTKLFDYMYKTREDYVQLQDAHAQLELEALDNSDRLQTSMKVIKNDTATIKTLKEEVDNSHKLIDNAHAREQAAQEIIDNLRKQIANLNAEIDFKNKMAQGEMEENPQLTKHREGLEREKAKLMSEVSKLNEKLNNALAYQDELERRTSQADLTINEINGQLEETSAEVDRYKRHKERLETELEESQMESMNRQEEIDSLNDTIVTNQRLLGKFELHLKEQQAASLKCFKELEGWNAKYSKMQDELDALNYTYESLKKEHANTVHDLKAKDEERNHLSIDLAKLTKSKEQADNRTKHMEKEKYDIIEDRNKLRQVIAEMEMDLQGRKRQADSDKRNIENLSREKEILNKNLMRQQAVGRDHIKLIKVQEQAKRKLESDIDNHVIETRKQNKQISYLEKERDRLLEEELDLTKKIEDTLDEVKLKKNQIYELKKTQAENENKLRMQQNMFDAVRADKNALQKSLQEANAEGHELKSKLKTNMHQTEQLKEDISMKEQLLIKEETILRKITKEKENMKIELNICWDQIRSLREEIVERKDEEKRLHKVIVTSDRMIRDQGKTITQLMNERDVLGSQLVRRNDELSLLYEKIKILQTTLHRGEAQYDQRLQDIKLLKVEIKRLRQEKSLLTKSINNMTDLQQEVFHLERDLTKERLKTKALEDELQNPMNVHRWRKLEGSDPEVFDLLQKITLLQKRLLNQSSQAVEKETQLKEAEQLYMNLRQVVSKQPGPEIKTQLMKTQRSLNSHINKMKCLVSELNMTEAQANSYKLDLDKVSDELVDTRKKLVQERKQHARELEGLRSKIGNPTDAAQQQQQQMKFVGGGFRVSLSSGEY</sequence>
<name>A0ABM1MZT8_NICVS</name>
<dbReference type="RefSeq" id="XP_017780088.1">
    <property type="nucleotide sequence ID" value="XM_017924599.1"/>
</dbReference>
<feature type="compositionally biased region" description="Acidic residues" evidence="3">
    <location>
        <begin position="1"/>
        <end position="21"/>
    </location>
</feature>
<evidence type="ECO:0000256" key="2">
    <source>
        <dbReference type="SAM" id="Coils"/>
    </source>
</evidence>
<feature type="coiled-coil region" evidence="2">
    <location>
        <begin position="105"/>
        <end position="258"/>
    </location>
</feature>
<feature type="domain" description="Cilia- and flagella-associated protein 58 central coiled coil" evidence="4">
    <location>
        <begin position="381"/>
        <end position="683"/>
    </location>
</feature>
<feature type="coiled-coil region" evidence="2">
    <location>
        <begin position="658"/>
        <end position="695"/>
    </location>
</feature>
<keyword evidence="5" id="KW-1185">Reference proteome</keyword>
<feature type="coiled-coil region" evidence="2">
    <location>
        <begin position="504"/>
        <end position="531"/>
    </location>
</feature>
<gene>
    <name evidence="6" type="primary">LOC108565251</name>
</gene>
<evidence type="ECO:0000256" key="3">
    <source>
        <dbReference type="SAM" id="MobiDB-lite"/>
    </source>
</evidence>
<feature type="region of interest" description="Disordered" evidence="3">
    <location>
        <begin position="1"/>
        <end position="25"/>
    </location>
</feature>
<evidence type="ECO:0000313" key="5">
    <source>
        <dbReference type="Proteomes" id="UP000695000"/>
    </source>
</evidence>
<dbReference type="PANTHER" id="PTHR32083:SF0">
    <property type="entry name" value="CILIA AND FLAGELLA-ASSOCIATED PROTEIN 58"/>
    <property type="match status" value="1"/>
</dbReference>
<organism evidence="5 6">
    <name type="scientific">Nicrophorus vespilloides</name>
    <name type="common">Boreal carrion beetle</name>
    <dbReference type="NCBI Taxonomy" id="110193"/>
    <lineage>
        <taxon>Eukaryota</taxon>
        <taxon>Metazoa</taxon>
        <taxon>Ecdysozoa</taxon>
        <taxon>Arthropoda</taxon>
        <taxon>Hexapoda</taxon>
        <taxon>Insecta</taxon>
        <taxon>Pterygota</taxon>
        <taxon>Neoptera</taxon>
        <taxon>Endopterygota</taxon>
        <taxon>Coleoptera</taxon>
        <taxon>Polyphaga</taxon>
        <taxon>Staphyliniformia</taxon>
        <taxon>Silphidae</taxon>
        <taxon>Nicrophorinae</taxon>
        <taxon>Nicrophorus</taxon>
    </lineage>
</organism>
<dbReference type="PANTHER" id="PTHR32083">
    <property type="entry name" value="CILIA AND FLAGELLA-ASSOCIATED PROTEIN 58-RELATED"/>
    <property type="match status" value="1"/>
</dbReference>
<dbReference type="InterPro" id="IPR049270">
    <property type="entry name" value="CFAP58_CC"/>
</dbReference>
<evidence type="ECO:0000313" key="6">
    <source>
        <dbReference type="RefSeq" id="XP_017780088.1"/>
    </source>
</evidence>
<reference evidence="6" key="1">
    <citation type="submission" date="2025-08" db="UniProtKB">
        <authorList>
            <consortium name="RefSeq"/>
        </authorList>
    </citation>
    <scope>IDENTIFICATION</scope>
    <source>
        <tissue evidence="6">Whole Larva</tissue>
    </source>
</reference>
<protein>
    <submittedName>
        <fullName evidence="6">Cilia- and flagella-associated protein 58-like</fullName>
    </submittedName>
</protein>
<accession>A0ABM1MZT8</accession>
<feature type="coiled-coil region" evidence="2">
    <location>
        <begin position="811"/>
        <end position="856"/>
    </location>
</feature>
<feature type="coiled-coil region" evidence="2">
    <location>
        <begin position="750"/>
        <end position="777"/>
    </location>
</feature>